<protein>
    <submittedName>
        <fullName evidence="3">15914_t:CDS:1</fullName>
    </submittedName>
</protein>
<dbReference type="Gene3D" id="3.90.550.20">
    <property type="match status" value="1"/>
</dbReference>
<dbReference type="SUPFAM" id="SSF53448">
    <property type="entry name" value="Nucleotide-diphospho-sugar transferases"/>
    <property type="match status" value="1"/>
</dbReference>
<reference evidence="3" key="1">
    <citation type="submission" date="2021-06" db="EMBL/GenBank/DDBJ databases">
        <authorList>
            <person name="Kallberg Y."/>
            <person name="Tangrot J."/>
            <person name="Rosling A."/>
        </authorList>
    </citation>
    <scope>NUCLEOTIDE SEQUENCE</scope>
    <source>
        <strain evidence="3">87-6 pot B 2015</strain>
    </source>
</reference>
<evidence type="ECO:0000256" key="2">
    <source>
        <dbReference type="SAM" id="Phobius"/>
    </source>
</evidence>
<gene>
    <name evidence="3" type="ORF">FMOSSE_LOCUS2149</name>
</gene>
<keyword evidence="2" id="KW-0472">Membrane</keyword>
<proteinExistence type="inferred from homology"/>
<name>A0A9N8VWZ4_FUNMO</name>
<comment type="similarity">
    <text evidence="1">Belongs to the glycosyltransferase 32 family.</text>
</comment>
<dbReference type="Pfam" id="PF04488">
    <property type="entry name" value="Gly_transf_sug"/>
    <property type="match status" value="1"/>
</dbReference>
<keyword evidence="4" id="KW-1185">Reference proteome</keyword>
<accession>A0A9N8VWZ4</accession>
<dbReference type="EMBL" id="CAJVPP010000269">
    <property type="protein sequence ID" value="CAG8463250.1"/>
    <property type="molecule type" value="Genomic_DNA"/>
</dbReference>
<evidence type="ECO:0000313" key="4">
    <source>
        <dbReference type="Proteomes" id="UP000789375"/>
    </source>
</evidence>
<organism evidence="3 4">
    <name type="scientific">Funneliformis mosseae</name>
    <name type="common">Endomycorrhizal fungus</name>
    <name type="synonym">Glomus mosseae</name>
    <dbReference type="NCBI Taxonomy" id="27381"/>
    <lineage>
        <taxon>Eukaryota</taxon>
        <taxon>Fungi</taxon>
        <taxon>Fungi incertae sedis</taxon>
        <taxon>Mucoromycota</taxon>
        <taxon>Glomeromycotina</taxon>
        <taxon>Glomeromycetes</taxon>
        <taxon>Glomerales</taxon>
        <taxon>Glomeraceae</taxon>
        <taxon>Funneliformis</taxon>
    </lineage>
</organism>
<dbReference type="InterPro" id="IPR007577">
    <property type="entry name" value="GlycoTrfase_DXD_sugar-bd_CS"/>
</dbReference>
<keyword evidence="2" id="KW-0812">Transmembrane</keyword>
<dbReference type="Proteomes" id="UP000789375">
    <property type="component" value="Unassembled WGS sequence"/>
</dbReference>
<dbReference type="InterPro" id="IPR029044">
    <property type="entry name" value="Nucleotide-diphossugar_trans"/>
</dbReference>
<keyword evidence="2" id="KW-1133">Transmembrane helix</keyword>
<sequence>MQQLINNKLVRYIAAFIIACDLFYIASIQLFSQNKSLPTLTSIKIEIDLKNDGEGIAKNLSNNIQTFRTRPKEGHIIDYTRVVDHCDMSKFLAEQCLEYLDKHESEYTIPNPNLTLNDASKCLPDQPPTLFHVFWKGDFSDKIAMMIKSFMFTQPLQCSKLYVWLDDNEMRLEDNPHAKPLLKFSPKFIEFMKWDTEEQLDQDPIYHGWKSIYNSKQRTVSFSDMVRFVVLQRYGGIYVDAYQWSFKEDYNTAVLRLRANSTTTRMVIEGTIQNHMKFHPFDIKKYFWNHKQPKSILTPNINVWYDVFRPDLAPNEFINVEPMDATPALRKVDGFFPGAFTYHWHNNWKTKILPNSWMGVLQSAYDEFLNGQQSNIYNEYLEF</sequence>
<comment type="caution">
    <text evidence="3">The sequence shown here is derived from an EMBL/GenBank/DDBJ whole genome shotgun (WGS) entry which is preliminary data.</text>
</comment>
<dbReference type="AlphaFoldDB" id="A0A9N8VWZ4"/>
<evidence type="ECO:0000313" key="3">
    <source>
        <dbReference type="EMBL" id="CAG8463250.1"/>
    </source>
</evidence>
<evidence type="ECO:0000256" key="1">
    <source>
        <dbReference type="ARBA" id="ARBA00009003"/>
    </source>
</evidence>
<feature type="transmembrane region" description="Helical" evidence="2">
    <location>
        <begin position="12"/>
        <end position="31"/>
    </location>
</feature>